<organism evidence="3">
    <name type="scientific">Brassica cretica</name>
    <name type="common">Mustard</name>
    <dbReference type="NCBI Taxonomy" id="69181"/>
    <lineage>
        <taxon>Eukaryota</taxon>
        <taxon>Viridiplantae</taxon>
        <taxon>Streptophyta</taxon>
        <taxon>Embryophyta</taxon>
        <taxon>Tracheophyta</taxon>
        <taxon>Spermatophyta</taxon>
        <taxon>Magnoliopsida</taxon>
        <taxon>eudicotyledons</taxon>
        <taxon>Gunneridae</taxon>
        <taxon>Pentapetalae</taxon>
        <taxon>rosids</taxon>
        <taxon>malvids</taxon>
        <taxon>Brassicales</taxon>
        <taxon>Brassicaceae</taxon>
        <taxon>Brassiceae</taxon>
        <taxon>Brassica</taxon>
    </lineage>
</organism>
<evidence type="ECO:0000259" key="2">
    <source>
        <dbReference type="Pfam" id="PF24769"/>
    </source>
</evidence>
<gene>
    <name evidence="3" type="ORF">F2Q70_00007782</name>
</gene>
<feature type="compositionally biased region" description="Basic and acidic residues" evidence="1">
    <location>
        <begin position="14"/>
        <end position="31"/>
    </location>
</feature>
<evidence type="ECO:0000313" key="3">
    <source>
        <dbReference type="EMBL" id="KAF2609937.1"/>
    </source>
</evidence>
<feature type="region of interest" description="Disordered" evidence="1">
    <location>
        <begin position="1"/>
        <end position="31"/>
    </location>
</feature>
<reference evidence="3" key="1">
    <citation type="submission" date="2019-12" db="EMBL/GenBank/DDBJ databases">
        <title>Genome sequencing and annotation of Brassica cretica.</title>
        <authorList>
            <person name="Studholme D.J."/>
            <person name="Sarris P.F."/>
        </authorList>
    </citation>
    <scope>NUCLEOTIDE SEQUENCE</scope>
    <source>
        <strain evidence="3">PFS-102/07</strain>
        <tissue evidence="3">Leaf</tissue>
    </source>
</reference>
<feature type="domain" description="At2g29880-like C-terminal" evidence="2">
    <location>
        <begin position="35"/>
        <end position="81"/>
    </location>
</feature>
<dbReference type="EMBL" id="QGKY02000089">
    <property type="protein sequence ID" value="KAF2609937.1"/>
    <property type="molecule type" value="Genomic_DNA"/>
</dbReference>
<name>A0A8S9LV47_BRACR</name>
<dbReference type="InterPro" id="IPR056253">
    <property type="entry name" value="At2g29880-like_C"/>
</dbReference>
<sequence length="82" mass="9911">MIGVSTNIMNLMQQREERHQKEAEEKEAEKRKNNVWDAIKEIPDLEQDICYDAVTKIHKLNMKDVFLRMKVEERLGWIRRNV</sequence>
<dbReference type="AlphaFoldDB" id="A0A8S9LV47"/>
<dbReference type="PANTHER" id="PTHR47864">
    <property type="entry name" value="TRANSMEMBRANE PROTEIN"/>
    <property type="match status" value="1"/>
</dbReference>
<proteinExistence type="predicted"/>
<comment type="caution">
    <text evidence="3">The sequence shown here is derived from an EMBL/GenBank/DDBJ whole genome shotgun (WGS) entry which is preliminary data.</text>
</comment>
<evidence type="ECO:0000256" key="1">
    <source>
        <dbReference type="SAM" id="MobiDB-lite"/>
    </source>
</evidence>
<protein>
    <recommendedName>
        <fullName evidence="2">At2g29880-like C-terminal domain-containing protein</fullName>
    </recommendedName>
</protein>
<dbReference type="PANTHER" id="PTHR47864:SF12">
    <property type="entry name" value="MYB_SANT-LIKE DOMAIN-CONTAINING PROTEIN"/>
    <property type="match status" value="1"/>
</dbReference>
<feature type="compositionally biased region" description="Polar residues" evidence="1">
    <location>
        <begin position="1"/>
        <end position="12"/>
    </location>
</feature>
<dbReference type="Pfam" id="PF24769">
    <property type="entry name" value="At2g29880_C"/>
    <property type="match status" value="1"/>
</dbReference>
<dbReference type="InterPro" id="IPR055314">
    <property type="entry name" value="At2g29880-like"/>
</dbReference>
<accession>A0A8S9LV47</accession>